<feature type="compositionally biased region" description="Gly residues" evidence="1">
    <location>
        <begin position="849"/>
        <end position="858"/>
    </location>
</feature>
<dbReference type="Gene3D" id="2.60.40.10">
    <property type="entry name" value="Immunoglobulins"/>
    <property type="match status" value="3"/>
</dbReference>
<dbReference type="InterPro" id="IPR047900">
    <property type="entry name" value="Choice_anch_G"/>
</dbReference>
<dbReference type="NCBIfam" id="NF033766">
    <property type="entry name" value="choice_anch_G"/>
    <property type="match status" value="1"/>
</dbReference>
<dbReference type="InterPro" id="IPR013783">
    <property type="entry name" value="Ig-like_fold"/>
</dbReference>
<name>A0A0F6WRQ7_9CORY</name>
<dbReference type="InterPro" id="IPR015919">
    <property type="entry name" value="Cadherin-like_sf"/>
</dbReference>
<dbReference type="AlphaFoldDB" id="A0A0F6WRQ7"/>
<feature type="compositionally biased region" description="Low complexity" evidence="1">
    <location>
        <begin position="859"/>
        <end position="879"/>
    </location>
</feature>
<dbReference type="RefSeq" id="WP_003862781.1">
    <property type="nucleotide sequence ID" value="NZ_CP011309.1"/>
</dbReference>
<accession>A0A0F6WRQ7</accession>
<protein>
    <submittedName>
        <fullName evidence="2">Uncharacterized protein</fullName>
    </submittedName>
</protein>
<sequence>MKIKKSASALSRSMRIGIATITSTAMLGGVLVAVPAHPLLPTTAVAQAQENEQEAVATAHAQLINLKVLNLGNLLSTDDSRGVDGIIEAIEAEQNWANTGDNGQDADVAQLNVQLLGLLKVKLGDVTVPLISETGDSLLKGQAGLLSAYAHAESATHSKASAGTIGADGALSLNNAGADKDAALELDLTNVLGVELPPNLVDELSLSLGAIGASAEKNGTTVTRDYVLADAKLTLDAPVLGDVVTGLDDTLGKVGDTVNGLLPTEEVLKEKGLSGVLATIASGAVGLNLDLGVNVDLNSALQTLLREPLKDDDGLVSINLADGTIEVDLDKVHDKGINNLDPGTPLLSEAAINSIVETITNLLTDPTNSNGLIGKVNSLVTGDSESHTGGLYGTTVNLGVSLGDTGLIGVLRTILSVVGLGNLFDVLIGGFTLKTTVGGLLNDDIQATADPAVYAANPNEYVLIAGEGVVGGTVASVLSIVKGLLGYVGGALDKILFDEDGVLATLTAGLPNLVSGIVDPLGDALGGKDGILGGVAAITINEQEKVGDVYSVTALDVNVLDGAVHLPLASASVSAADTWQNPDPNGPTIAPISDQSIDLGESITSVTPKVTPADAKITTSELLPDGLKLEDGVISGKPEKAGDYEITVIATDTEGRTAKTTFNITVTDKSTPAEAPTIAPISGQTIDLGDSIAEVTPEVTPEGAEVSITGQPAGVTIVDGVISGTPTRPGNFNVTVTATNEGLTASTSFKITVTDPDSDVDAPTIAPIADAEGTEEKKIDPIEVEVTGEDVEVKVDGLPKGVKYDPENGEISGTPEKGTEGSYPVTVTATNDGGDATETFIFVVKKDNNGGGDNGNGDNGSSDNGSSGSSDGTSNGSSDFLQQCLDSPAAGVAGLLVALGTVGAIAGPALEPLMKSIGAELDRALRNLTNASSGANQPEWVRNINRGLNDAANAVDHRMVSQALFATAALALISTPVLCGMDNSSSSSS</sequence>
<evidence type="ECO:0000313" key="3">
    <source>
        <dbReference type="Proteomes" id="UP000034037"/>
    </source>
</evidence>
<dbReference type="SUPFAM" id="SSF49313">
    <property type="entry name" value="Cadherin-like"/>
    <property type="match status" value="3"/>
</dbReference>
<dbReference type="GO" id="GO:0016020">
    <property type="term" value="C:membrane"/>
    <property type="evidence" value="ECO:0007669"/>
    <property type="project" value="InterPro"/>
</dbReference>
<dbReference type="GO" id="GO:0005509">
    <property type="term" value="F:calcium ion binding"/>
    <property type="evidence" value="ECO:0007669"/>
    <property type="project" value="InterPro"/>
</dbReference>
<proteinExistence type="predicted"/>
<dbReference type="EMBL" id="CP011309">
    <property type="protein sequence ID" value="AKF28567.1"/>
    <property type="molecule type" value="Genomic_DNA"/>
</dbReference>
<dbReference type="PATRIC" id="fig|92706.3.peg.2949"/>
<keyword evidence="3" id="KW-1185">Reference proteome</keyword>
<dbReference type="Proteomes" id="UP000034037">
    <property type="component" value="Chromosome"/>
</dbReference>
<reference evidence="2 3" key="1">
    <citation type="submission" date="2015-04" db="EMBL/GenBank/DDBJ databases">
        <title>Complete Genome Sequence of Brevibacterium flavum ATCC 15168.</title>
        <authorList>
            <person name="Ahn J."/>
            <person name="Park G."/>
            <person name="Jeon W."/>
            <person name="Jang Y."/>
            <person name="Jang M."/>
            <person name="Lee H."/>
            <person name="Lee H."/>
        </authorList>
    </citation>
    <scope>NUCLEOTIDE SEQUENCE [LARGE SCALE GENOMIC DNA]</scope>
    <source>
        <strain evidence="2 3">ATCC 15168</strain>
    </source>
</reference>
<dbReference type="GO" id="GO:0005975">
    <property type="term" value="P:carbohydrate metabolic process"/>
    <property type="evidence" value="ECO:0007669"/>
    <property type="project" value="UniProtKB-ARBA"/>
</dbReference>
<dbReference type="Pfam" id="PF05345">
    <property type="entry name" value="He_PIG"/>
    <property type="match status" value="3"/>
</dbReference>
<feature type="region of interest" description="Disordered" evidence="1">
    <location>
        <begin position="799"/>
        <end position="831"/>
    </location>
</feature>
<organism evidence="2 3">
    <name type="scientific">[Brevibacterium] flavum</name>
    <dbReference type="NCBI Taxonomy" id="92706"/>
    <lineage>
        <taxon>Bacteria</taxon>
        <taxon>Bacillati</taxon>
        <taxon>Actinomycetota</taxon>
        <taxon>Actinomycetes</taxon>
        <taxon>Mycobacteriales</taxon>
        <taxon>Corynebacteriaceae</taxon>
        <taxon>Corynebacterium</taxon>
    </lineage>
</organism>
<evidence type="ECO:0000313" key="2">
    <source>
        <dbReference type="EMBL" id="AKF28567.1"/>
    </source>
</evidence>
<evidence type="ECO:0000256" key="1">
    <source>
        <dbReference type="SAM" id="MobiDB-lite"/>
    </source>
</evidence>
<gene>
    <name evidence="2" type="ORF">YH66_14060</name>
</gene>
<feature type="region of interest" description="Disordered" evidence="1">
    <location>
        <begin position="845"/>
        <end position="880"/>
    </location>
</feature>
<dbReference type="HOGENOM" id="CLU_321250_0_0_11"/>